<accession>A0ABU0PZX3</accession>
<evidence type="ECO:0000313" key="3">
    <source>
        <dbReference type="Proteomes" id="UP001243364"/>
    </source>
</evidence>
<comment type="caution">
    <text evidence="2">The sequence shown here is derived from an EMBL/GenBank/DDBJ whole genome shotgun (WGS) entry which is preliminary data.</text>
</comment>
<sequence length="164" mass="17328">MTASMAVAEPHSRQSRKLPQEETAQPIPEPRSAASLTIMGTRGSWTTALCTAALAVACLTGCSSGAEKPTTEDQRAAHLERVSETYRLGRSEGLALQRQKIADGAAPAYSSPSEKECADRWDQLGEHEQSPGDRGSFLAACSSIPAPGMPGYDEAVAEAAEKRP</sequence>
<dbReference type="EMBL" id="JAUSYA010000001">
    <property type="protein sequence ID" value="MDQ0683686.1"/>
    <property type="molecule type" value="Genomic_DNA"/>
</dbReference>
<evidence type="ECO:0000256" key="1">
    <source>
        <dbReference type="SAM" id="MobiDB-lite"/>
    </source>
</evidence>
<protein>
    <recommendedName>
        <fullName evidence="4">Lipoprotein</fullName>
    </recommendedName>
</protein>
<feature type="compositionally biased region" description="Basic and acidic residues" evidence="1">
    <location>
        <begin position="113"/>
        <end position="131"/>
    </location>
</feature>
<feature type="region of interest" description="Disordered" evidence="1">
    <location>
        <begin position="103"/>
        <end position="140"/>
    </location>
</feature>
<proteinExistence type="predicted"/>
<gene>
    <name evidence="2" type="ORF">QFZ56_002649</name>
</gene>
<dbReference type="Proteomes" id="UP001243364">
    <property type="component" value="Unassembled WGS sequence"/>
</dbReference>
<evidence type="ECO:0008006" key="4">
    <source>
        <dbReference type="Google" id="ProtNLM"/>
    </source>
</evidence>
<evidence type="ECO:0000313" key="2">
    <source>
        <dbReference type="EMBL" id="MDQ0683686.1"/>
    </source>
</evidence>
<organism evidence="2 3">
    <name type="scientific">Streptomyces achromogenes</name>
    <dbReference type="NCBI Taxonomy" id="67255"/>
    <lineage>
        <taxon>Bacteria</taxon>
        <taxon>Bacillati</taxon>
        <taxon>Actinomycetota</taxon>
        <taxon>Actinomycetes</taxon>
        <taxon>Kitasatosporales</taxon>
        <taxon>Streptomycetaceae</taxon>
        <taxon>Streptomyces</taxon>
    </lineage>
</organism>
<keyword evidence="3" id="KW-1185">Reference proteome</keyword>
<feature type="region of interest" description="Disordered" evidence="1">
    <location>
        <begin position="1"/>
        <end position="34"/>
    </location>
</feature>
<reference evidence="2 3" key="1">
    <citation type="submission" date="2023-07" db="EMBL/GenBank/DDBJ databases">
        <title>Comparative genomics of wheat-associated soil bacteria to identify genetic determinants of phenazine resistance.</title>
        <authorList>
            <person name="Mouncey N."/>
        </authorList>
    </citation>
    <scope>NUCLEOTIDE SEQUENCE [LARGE SCALE GENOMIC DNA]</scope>
    <source>
        <strain evidence="2 3">W4I19-2</strain>
    </source>
</reference>
<name>A0ABU0PZX3_STRAH</name>